<name>A0A507ESJ4_9FUNG</name>
<evidence type="ECO:0000259" key="14">
    <source>
        <dbReference type="PROSITE" id="PS51471"/>
    </source>
</evidence>
<dbReference type="PANTHER" id="PTHR12117:SF0">
    <property type="entry name" value="PROLYL 3-HYDROXYLASE OGFOD1"/>
    <property type="match status" value="1"/>
</dbReference>
<dbReference type="Gene3D" id="2.60.120.620">
    <property type="entry name" value="q2cbj1_9rhob like domain"/>
    <property type="match status" value="1"/>
</dbReference>
<dbReference type="GO" id="GO:0031418">
    <property type="term" value="F:L-ascorbic acid binding"/>
    <property type="evidence" value="ECO:0007669"/>
    <property type="project" value="UniProtKB-KW"/>
</dbReference>
<evidence type="ECO:0000256" key="12">
    <source>
        <dbReference type="ARBA" id="ARBA00081607"/>
    </source>
</evidence>
<gene>
    <name evidence="15" type="ORF">CcCBS67573_g07616</name>
</gene>
<accession>A0A507ESJ4</accession>
<evidence type="ECO:0000256" key="4">
    <source>
        <dbReference type="ARBA" id="ARBA00022723"/>
    </source>
</evidence>
<evidence type="ECO:0000313" key="15">
    <source>
        <dbReference type="EMBL" id="TPX67043.1"/>
    </source>
</evidence>
<keyword evidence="4" id="KW-0479">Metal-binding</keyword>
<dbReference type="GO" id="GO:0005634">
    <property type="term" value="C:nucleus"/>
    <property type="evidence" value="ECO:0007669"/>
    <property type="project" value="UniProtKB-SubCell"/>
</dbReference>
<dbReference type="GO" id="GO:0010604">
    <property type="term" value="P:positive regulation of macromolecule metabolic process"/>
    <property type="evidence" value="ECO:0007669"/>
    <property type="project" value="UniProtKB-ARBA"/>
</dbReference>
<comment type="catalytic activity">
    <reaction evidence="11">
        <text>[ribosomal protein uS12]-(3S)-3-hydroxy-L-proline + 2-oxoglutarate + O2 = [ribosomal protein uS12]-(3S)-3,4-dihydroxy-L-proline + succinate + CO2</text>
        <dbReference type="Rhea" id="RHEA:54160"/>
        <dbReference type="Rhea" id="RHEA-COMP:13817"/>
        <dbReference type="Rhea" id="RHEA-COMP:13818"/>
        <dbReference type="ChEBI" id="CHEBI:15379"/>
        <dbReference type="ChEBI" id="CHEBI:16526"/>
        <dbReference type="ChEBI" id="CHEBI:16810"/>
        <dbReference type="ChEBI" id="CHEBI:30031"/>
        <dbReference type="ChEBI" id="CHEBI:85428"/>
        <dbReference type="ChEBI" id="CHEBI:138052"/>
    </reaction>
</comment>
<evidence type="ECO:0000256" key="8">
    <source>
        <dbReference type="ARBA" id="ARBA00023004"/>
    </source>
</evidence>
<dbReference type="InterPro" id="IPR043044">
    <property type="entry name" value="TPA1/Ofd1_C"/>
</dbReference>
<proteinExistence type="inferred from homology"/>
<dbReference type="GO" id="GO:0031543">
    <property type="term" value="F:peptidyl-proline dioxygenase activity"/>
    <property type="evidence" value="ECO:0007669"/>
    <property type="project" value="TreeGrafter"/>
</dbReference>
<keyword evidence="7" id="KW-0560">Oxidoreductase</keyword>
<comment type="catalytic activity">
    <reaction evidence="10">
        <text>[ribosomal protein uS12]-L-proline + 2-oxoglutarate + O2 = [ribosomal protein uS12]-(3S)-3-hydroxy-L-proline + succinate + CO2</text>
        <dbReference type="Rhea" id="RHEA:54156"/>
        <dbReference type="Rhea" id="RHEA-COMP:13816"/>
        <dbReference type="Rhea" id="RHEA-COMP:13818"/>
        <dbReference type="ChEBI" id="CHEBI:15379"/>
        <dbReference type="ChEBI" id="CHEBI:16526"/>
        <dbReference type="ChEBI" id="CHEBI:16810"/>
        <dbReference type="ChEBI" id="CHEBI:30031"/>
        <dbReference type="ChEBI" id="CHEBI:50342"/>
        <dbReference type="ChEBI" id="CHEBI:85428"/>
    </reaction>
</comment>
<feature type="region of interest" description="Disordered" evidence="13">
    <location>
        <begin position="297"/>
        <end position="325"/>
    </location>
</feature>
<comment type="caution">
    <text evidence="15">The sequence shown here is derived from an EMBL/GenBank/DDBJ whole genome shotgun (WGS) entry which is preliminary data.</text>
</comment>
<dbReference type="Pfam" id="PF13661">
    <property type="entry name" value="2OG-FeII_Oxy_4"/>
    <property type="match status" value="1"/>
</dbReference>
<dbReference type="OrthoDB" id="430522at2759"/>
<keyword evidence="5" id="KW-0847">Vitamin C</keyword>
<dbReference type="Proteomes" id="UP000320333">
    <property type="component" value="Unassembled WGS sequence"/>
</dbReference>
<dbReference type="GO" id="GO:0006449">
    <property type="term" value="P:regulation of translational termination"/>
    <property type="evidence" value="ECO:0007669"/>
    <property type="project" value="TreeGrafter"/>
</dbReference>
<keyword evidence="8" id="KW-0408">Iron</keyword>
<reference evidence="15 16" key="1">
    <citation type="journal article" date="2019" name="Sci. Rep.">
        <title>Comparative genomics of chytrid fungi reveal insights into the obligate biotrophic and pathogenic lifestyle of Synchytrium endobioticum.</title>
        <authorList>
            <person name="van de Vossenberg B.T.L.H."/>
            <person name="Warris S."/>
            <person name="Nguyen H.D.T."/>
            <person name="van Gent-Pelzer M.P.E."/>
            <person name="Joly D.L."/>
            <person name="van de Geest H.C."/>
            <person name="Bonants P.J.M."/>
            <person name="Smith D.S."/>
            <person name="Levesque C.A."/>
            <person name="van der Lee T.A.J."/>
        </authorList>
    </citation>
    <scope>NUCLEOTIDE SEQUENCE [LARGE SCALE GENOMIC DNA]</scope>
    <source>
        <strain evidence="15 16">CBS 675.73</strain>
    </source>
</reference>
<evidence type="ECO:0000256" key="11">
    <source>
        <dbReference type="ARBA" id="ARBA00051966"/>
    </source>
</evidence>
<dbReference type="FunFam" id="2.60.120.620:FF:000014">
    <property type="entry name" value="Prolyl 3,4-dihydroxylase TPA1"/>
    <property type="match status" value="1"/>
</dbReference>
<dbReference type="InterPro" id="IPR006620">
    <property type="entry name" value="Pro_4_hyd_alph"/>
</dbReference>
<evidence type="ECO:0000256" key="6">
    <source>
        <dbReference type="ARBA" id="ARBA00022964"/>
    </source>
</evidence>
<dbReference type="Pfam" id="PF10637">
    <property type="entry name" value="Ofd1_CTDD"/>
    <property type="match status" value="1"/>
</dbReference>
<evidence type="ECO:0000256" key="5">
    <source>
        <dbReference type="ARBA" id="ARBA00022896"/>
    </source>
</evidence>
<keyword evidence="6" id="KW-0223">Dioxygenase</keyword>
<keyword evidence="16" id="KW-1185">Reference proteome</keyword>
<dbReference type="STRING" id="246404.A0A507ESJ4"/>
<comment type="subcellular location">
    <subcellularLocation>
        <location evidence="2">Nucleus</location>
    </subcellularLocation>
</comment>
<evidence type="ECO:0000313" key="16">
    <source>
        <dbReference type="Proteomes" id="UP000320333"/>
    </source>
</evidence>
<evidence type="ECO:0000256" key="3">
    <source>
        <dbReference type="ARBA" id="ARBA00007443"/>
    </source>
</evidence>
<dbReference type="EMBL" id="QEAP01000413">
    <property type="protein sequence ID" value="TPX67043.1"/>
    <property type="molecule type" value="Genomic_DNA"/>
</dbReference>
<evidence type="ECO:0000256" key="10">
    <source>
        <dbReference type="ARBA" id="ARBA00047444"/>
    </source>
</evidence>
<comment type="cofactor">
    <cofactor evidence="1">
        <name>L-ascorbate</name>
        <dbReference type="ChEBI" id="CHEBI:38290"/>
    </cofactor>
</comment>
<sequence>MTAEGKQRKTTQSGRQMKRLRGTAEPEKVFRTGLLADSQRESLKKEYDASGPYHHVVIKDLVADDLLRKVRAELLAIHATRKETDIYRVFQTGDMANLDGLPEHELTQLKSLLQLRNALYSHEFRTYIASICGVGKLSPSKADLSHNIYKEGCHLLCHDDVIGTRSISYIIYLTDPEDPWRESDGGGLELFPVVSKGTPAVHPSVVIPPAWNQMCMFAVQPGHSFHSVAEVVSVDRTRPSISGWFHVLQPEDMSDEELAAYEREKLNSDGNGLPKASLDQLLSGDSDFPFKDLPKFSVKGPEFDDEEVEMKSGNDEDDEEEGAPLTESEVAFLKPFINPSYLNPKVISQANDRFCEDSSIQLTSFLEPSLAAAISKATQSQDKNDGLLTPVPRPATQPAPIANYNAGVSRDWVATGPSHKHRFLQLMKPSGQPLPQTPTLSIQDPNMDLATLEHVLFSSKPFLRLINLITSLKPTASRSQARRFRPGMDYTLATTSGESSNDPDSEVGVLDATLCFVCERDGRDAGLWESDEVGGFDCYMAADESNDDPAQYRAQRAVKAAYTGTAGSAENGDEEEMEGAEGDGGALLSVSAKANCLSLVMREASVMRFIKYVGARAPGSRWDVAVEYKYE</sequence>
<protein>
    <recommendedName>
        <fullName evidence="12">uS12 prolyl 3,4-dihydroxylase</fullName>
    </recommendedName>
</protein>
<evidence type="ECO:0000256" key="9">
    <source>
        <dbReference type="ARBA" id="ARBA00023242"/>
    </source>
</evidence>
<dbReference type="InterPro" id="IPR005123">
    <property type="entry name" value="Oxoglu/Fe-dep_dioxygenase_dom"/>
</dbReference>
<dbReference type="AlphaFoldDB" id="A0A507ESJ4"/>
<dbReference type="Gene3D" id="3.60.130.20">
    <property type="entry name" value="Oxoglutarate/iron-dependent oxygenase, C-terminal degradation domain"/>
    <property type="match status" value="1"/>
</dbReference>
<feature type="region of interest" description="Disordered" evidence="13">
    <location>
        <begin position="1"/>
        <end position="24"/>
    </location>
</feature>
<dbReference type="PROSITE" id="PS51471">
    <property type="entry name" value="FE2OG_OXY"/>
    <property type="match status" value="1"/>
</dbReference>
<dbReference type="InterPro" id="IPR051842">
    <property type="entry name" value="uS12_prolyl_hydroxylase"/>
</dbReference>
<dbReference type="GO" id="GO:0005737">
    <property type="term" value="C:cytoplasm"/>
    <property type="evidence" value="ECO:0007669"/>
    <property type="project" value="TreeGrafter"/>
</dbReference>
<dbReference type="GO" id="GO:0009896">
    <property type="term" value="P:positive regulation of catabolic process"/>
    <property type="evidence" value="ECO:0007669"/>
    <property type="project" value="UniProtKB-ARBA"/>
</dbReference>
<feature type="domain" description="Fe2OG dioxygenase" evidence="14">
    <location>
        <begin position="140"/>
        <end position="247"/>
    </location>
</feature>
<dbReference type="PANTHER" id="PTHR12117">
    <property type="entry name" value="HISTONE ACETYLTRANSFERASE COMPLEX"/>
    <property type="match status" value="1"/>
</dbReference>
<evidence type="ECO:0000256" key="2">
    <source>
        <dbReference type="ARBA" id="ARBA00004123"/>
    </source>
</evidence>
<dbReference type="SMART" id="SM00702">
    <property type="entry name" value="P4Hc"/>
    <property type="match status" value="1"/>
</dbReference>
<dbReference type="InterPro" id="IPR019601">
    <property type="entry name" value="Oxoglutarate/Fe-dep_Oase_C"/>
</dbReference>
<organism evidence="15 16">
    <name type="scientific">Chytriomyces confervae</name>
    <dbReference type="NCBI Taxonomy" id="246404"/>
    <lineage>
        <taxon>Eukaryota</taxon>
        <taxon>Fungi</taxon>
        <taxon>Fungi incertae sedis</taxon>
        <taxon>Chytridiomycota</taxon>
        <taxon>Chytridiomycota incertae sedis</taxon>
        <taxon>Chytridiomycetes</taxon>
        <taxon>Chytridiales</taxon>
        <taxon>Chytriomycetaceae</taxon>
        <taxon>Chytriomyces</taxon>
    </lineage>
</organism>
<evidence type="ECO:0000256" key="1">
    <source>
        <dbReference type="ARBA" id="ARBA00001961"/>
    </source>
</evidence>
<comment type="similarity">
    <text evidence="3">Belongs to the TPA1 family.</text>
</comment>
<evidence type="ECO:0000256" key="7">
    <source>
        <dbReference type="ARBA" id="ARBA00023002"/>
    </source>
</evidence>
<keyword evidence="9" id="KW-0539">Nucleus</keyword>
<dbReference type="GO" id="GO:0005506">
    <property type="term" value="F:iron ion binding"/>
    <property type="evidence" value="ECO:0007669"/>
    <property type="project" value="InterPro"/>
</dbReference>
<dbReference type="InterPro" id="IPR039558">
    <property type="entry name" value="TPA1/OFD1_N"/>
</dbReference>
<evidence type="ECO:0000256" key="13">
    <source>
        <dbReference type="SAM" id="MobiDB-lite"/>
    </source>
</evidence>